<feature type="transmembrane region" description="Helical" evidence="1">
    <location>
        <begin position="230"/>
        <end position="254"/>
    </location>
</feature>
<evidence type="ECO:0000256" key="1">
    <source>
        <dbReference type="SAM" id="Phobius"/>
    </source>
</evidence>
<organism evidence="3 4">
    <name type="scientific">Isoptericola dokdonensis DS-3</name>
    <dbReference type="NCBI Taxonomy" id="1300344"/>
    <lineage>
        <taxon>Bacteria</taxon>
        <taxon>Bacillati</taxon>
        <taxon>Actinomycetota</taxon>
        <taxon>Actinomycetes</taxon>
        <taxon>Micrococcales</taxon>
        <taxon>Promicromonosporaceae</taxon>
        <taxon>Isoptericola</taxon>
    </lineage>
</organism>
<feature type="transmembrane region" description="Helical" evidence="1">
    <location>
        <begin position="65"/>
        <end position="86"/>
    </location>
</feature>
<evidence type="ECO:0000313" key="3">
    <source>
        <dbReference type="EMBL" id="ANC31502.1"/>
    </source>
</evidence>
<dbReference type="AlphaFoldDB" id="A0A161HQM9"/>
<dbReference type="Pfam" id="PF26509">
    <property type="entry name" value="DUF8171"/>
    <property type="match status" value="1"/>
</dbReference>
<evidence type="ECO:0000313" key="4">
    <source>
        <dbReference type="Proteomes" id="UP000076794"/>
    </source>
</evidence>
<dbReference type="KEGG" id="ido:I598_1955"/>
<evidence type="ECO:0000259" key="2">
    <source>
        <dbReference type="Pfam" id="PF26509"/>
    </source>
</evidence>
<sequence length="327" mass="34221">MTSSPTTDPSTRAAAPSGFRRYDPDHLSSAQKLMILVLSMTLFGVADIVADMLPSFSVGPLELEVAYFAFIPVVLAALLNPLWVALGVAIGEAVIADLLLGSFGGFGELEGFLQLFVGTYVAGCLVKDPRKVSQLFVAALALVGIDKISSAVIDVAKVAVGVDPEALDDAGGTIAAVVLSEGLELLMALLITGVVFGGLAAAWLAPRLYGKIEPLMGLRPRDPQHPPRLTGPWGLSFWWVAVLGILVAALMGVLSQWEEFVGREDDAVTTVGSFDAELADTYGADVAWITALVGLVVGLAVVLAVAAVVRRRRARAVGSAAENEQAR</sequence>
<dbReference type="PATRIC" id="fig|1300344.3.peg.1962"/>
<keyword evidence="4" id="KW-1185">Reference proteome</keyword>
<feature type="domain" description="DUF8171" evidence="2">
    <location>
        <begin position="34"/>
        <end position="312"/>
    </location>
</feature>
<accession>A0A161HQM9</accession>
<feature type="transmembrane region" description="Helical" evidence="1">
    <location>
        <begin position="286"/>
        <end position="309"/>
    </location>
</feature>
<dbReference type="Proteomes" id="UP000076794">
    <property type="component" value="Chromosome"/>
</dbReference>
<gene>
    <name evidence="3" type="ORF">I598_1955</name>
</gene>
<reference evidence="3 4" key="1">
    <citation type="submission" date="2016-01" db="EMBL/GenBank/DDBJ databases">
        <title>Complete genome sequence of a soil Actinobacterium, Isoptericola dokdonensis DS-3.</title>
        <authorList>
            <person name="Kwon S.-K."/>
            <person name="Kim J.F."/>
        </authorList>
    </citation>
    <scope>NUCLEOTIDE SEQUENCE [LARGE SCALE GENOMIC DNA]</scope>
    <source>
        <strain evidence="3 4">DS-3</strain>
    </source>
</reference>
<keyword evidence="1" id="KW-0812">Transmembrane</keyword>
<dbReference type="STRING" id="1300344.I598_1955"/>
<keyword evidence="1" id="KW-0472">Membrane</keyword>
<feature type="transmembrane region" description="Helical" evidence="1">
    <location>
        <begin position="33"/>
        <end position="53"/>
    </location>
</feature>
<protein>
    <recommendedName>
        <fullName evidence="2">DUF8171 domain-containing protein</fullName>
    </recommendedName>
</protein>
<dbReference type="EMBL" id="CP014209">
    <property type="protein sequence ID" value="ANC31502.1"/>
    <property type="molecule type" value="Genomic_DNA"/>
</dbReference>
<dbReference type="RefSeq" id="WP_068202787.1">
    <property type="nucleotide sequence ID" value="NZ_CP014209.1"/>
</dbReference>
<proteinExistence type="predicted"/>
<keyword evidence="1" id="KW-1133">Transmembrane helix</keyword>
<dbReference type="OrthoDB" id="512563at2"/>
<feature type="transmembrane region" description="Helical" evidence="1">
    <location>
        <begin position="185"/>
        <end position="209"/>
    </location>
</feature>
<feature type="transmembrane region" description="Helical" evidence="1">
    <location>
        <begin position="98"/>
        <end position="123"/>
    </location>
</feature>
<name>A0A161HQM9_9MICO</name>
<dbReference type="InterPro" id="IPR058484">
    <property type="entry name" value="DUF8171"/>
</dbReference>